<dbReference type="AlphaFoldDB" id="A0A8J8B3I1"/>
<dbReference type="RefSeq" id="WP_227019909.1">
    <property type="nucleotide sequence ID" value="NZ_JAGSND010000016.1"/>
</dbReference>
<keyword evidence="2" id="KW-1185">Reference proteome</keyword>
<reference evidence="1" key="2">
    <citation type="submission" date="2021-04" db="EMBL/GenBank/DDBJ databases">
        <authorList>
            <person name="Liu J."/>
        </authorList>
    </citation>
    <scope>NUCLEOTIDE SEQUENCE</scope>
    <source>
        <strain evidence="1">BAD-6</strain>
    </source>
</reference>
<proteinExistence type="predicted"/>
<organism evidence="1 2">
    <name type="scientific">Sinanaerobacter chloroacetimidivorans</name>
    <dbReference type="NCBI Taxonomy" id="2818044"/>
    <lineage>
        <taxon>Bacteria</taxon>
        <taxon>Bacillati</taxon>
        <taxon>Bacillota</taxon>
        <taxon>Clostridia</taxon>
        <taxon>Peptostreptococcales</taxon>
        <taxon>Anaerovoracaceae</taxon>
        <taxon>Sinanaerobacter</taxon>
    </lineage>
</organism>
<sequence>MDDKFKKNLQYLSGLSLLQFEAACHFNLTKHLIELFKFHAPQPQYGCERGLNTFIAMGHQLDASVFLYESIKQLSIWDDEECKVFKEQPFYADLEVVRNNIHTYFKNGGFAKKANTIIGQKLKEYKLDKPDVFHMLRSDISLVFEIVDDLKCLIGCDYFIYHCIYESENKEWVGIDYHGYAEFLSSNIKAIALTVDETQYLLSQLHFREKMPVVELFDYKSADLVNCSAVSSISTFRLVLMLYQISYILLLLDEIFDYESINKDDMWACFFSKLLAIKYDEAFDNLQSLLTFSKKDDRRILLEYCKNENLIIGNLVAREFAQKLRNTIHYQTILLDTNKFRENSTRGIVTAIYLSNTDTNSMGEFKNKSKAMILEMKLLQKFIRKIISVDKKLL</sequence>
<gene>
    <name evidence="1" type="ORF">KCX82_18005</name>
</gene>
<dbReference type="Proteomes" id="UP000675664">
    <property type="component" value="Unassembled WGS sequence"/>
</dbReference>
<evidence type="ECO:0000313" key="1">
    <source>
        <dbReference type="EMBL" id="MBR0599782.1"/>
    </source>
</evidence>
<reference evidence="1" key="1">
    <citation type="submission" date="2021-04" db="EMBL/GenBank/DDBJ databases">
        <title>Sinoanaerobacter chloroacetimidivorans sp. nov., an obligate anaerobic bacterium isolated from anaerobic sludge.</title>
        <authorList>
            <person name="Bao Y."/>
        </authorList>
    </citation>
    <scope>NUCLEOTIDE SEQUENCE</scope>
    <source>
        <strain evidence="1">BAD-6</strain>
    </source>
</reference>
<evidence type="ECO:0000313" key="2">
    <source>
        <dbReference type="Proteomes" id="UP000675664"/>
    </source>
</evidence>
<protein>
    <submittedName>
        <fullName evidence="1">Uncharacterized protein</fullName>
    </submittedName>
</protein>
<accession>A0A8J8B3I1</accession>
<name>A0A8J8B3I1_9FIRM</name>
<dbReference type="EMBL" id="JAGSND010000016">
    <property type="protein sequence ID" value="MBR0599782.1"/>
    <property type="molecule type" value="Genomic_DNA"/>
</dbReference>
<comment type="caution">
    <text evidence="1">The sequence shown here is derived from an EMBL/GenBank/DDBJ whole genome shotgun (WGS) entry which is preliminary data.</text>
</comment>